<evidence type="ECO:0008006" key="3">
    <source>
        <dbReference type="Google" id="ProtNLM"/>
    </source>
</evidence>
<gene>
    <name evidence="1" type="ORF">ACFFGG_00770</name>
</gene>
<sequence>MAVSVRMDPLLEKELELAAQRKGVTKSQFITDAVERALGRKNPYDLLLQVKAEAAAQEAQPPFAAESGFQGDLSDPDATRAFITSKLRRKHGLGPA</sequence>
<dbReference type="Proteomes" id="UP001589834">
    <property type="component" value="Unassembled WGS sequence"/>
</dbReference>
<evidence type="ECO:0000313" key="1">
    <source>
        <dbReference type="EMBL" id="MFC0591078.1"/>
    </source>
</evidence>
<keyword evidence="2" id="KW-1185">Reference proteome</keyword>
<proteinExistence type="predicted"/>
<accession>A0ABV6PML5</accession>
<evidence type="ECO:0000313" key="2">
    <source>
        <dbReference type="Proteomes" id="UP001589834"/>
    </source>
</evidence>
<protein>
    <recommendedName>
        <fullName evidence="3">Ribbon-helix-helix protein, CopG family</fullName>
    </recommendedName>
</protein>
<comment type="caution">
    <text evidence="1">The sequence shown here is derived from an EMBL/GenBank/DDBJ whole genome shotgun (WGS) entry which is preliminary data.</text>
</comment>
<dbReference type="EMBL" id="JBHLTN010000002">
    <property type="protein sequence ID" value="MFC0591078.1"/>
    <property type="molecule type" value="Genomic_DNA"/>
</dbReference>
<dbReference type="RefSeq" id="WP_377478707.1">
    <property type="nucleotide sequence ID" value="NZ_JBHLTN010000002.1"/>
</dbReference>
<dbReference type="SUPFAM" id="SSF47598">
    <property type="entry name" value="Ribbon-helix-helix"/>
    <property type="match status" value="1"/>
</dbReference>
<name>A0ABV6PML5_9BURK</name>
<dbReference type="InterPro" id="IPR010985">
    <property type="entry name" value="Ribbon_hlx_hlx"/>
</dbReference>
<reference evidence="1 2" key="1">
    <citation type="submission" date="2024-09" db="EMBL/GenBank/DDBJ databases">
        <authorList>
            <person name="Sun Q."/>
            <person name="Mori K."/>
        </authorList>
    </citation>
    <scope>NUCLEOTIDE SEQUENCE [LARGE SCALE GENOMIC DNA]</scope>
    <source>
        <strain evidence="1 2">NCAIM B.02336</strain>
    </source>
</reference>
<organism evidence="1 2">
    <name type="scientific">Ottowia pentelensis</name>
    <dbReference type="NCBI Taxonomy" id="511108"/>
    <lineage>
        <taxon>Bacteria</taxon>
        <taxon>Pseudomonadati</taxon>
        <taxon>Pseudomonadota</taxon>
        <taxon>Betaproteobacteria</taxon>
        <taxon>Burkholderiales</taxon>
        <taxon>Comamonadaceae</taxon>
        <taxon>Ottowia</taxon>
    </lineage>
</organism>